<keyword evidence="1" id="KW-0175">Coiled coil</keyword>
<protein>
    <recommendedName>
        <fullName evidence="2">Solute-binding protein family 5 domain-containing protein</fullName>
    </recommendedName>
</protein>
<evidence type="ECO:0000313" key="3">
    <source>
        <dbReference type="EMBL" id="HEC78990.1"/>
    </source>
</evidence>
<dbReference type="InterPro" id="IPR000914">
    <property type="entry name" value="SBP_5_dom"/>
</dbReference>
<organism evidence="3 4">
    <name type="scientific">candidate division WOR-3 bacterium</name>
    <dbReference type="NCBI Taxonomy" id="2052148"/>
    <lineage>
        <taxon>Bacteria</taxon>
        <taxon>Bacteria division WOR-3</taxon>
    </lineage>
</organism>
<evidence type="ECO:0000256" key="1">
    <source>
        <dbReference type="SAM" id="Coils"/>
    </source>
</evidence>
<dbReference type="AlphaFoldDB" id="A0A9C9EN45"/>
<feature type="non-terminal residue" evidence="3">
    <location>
        <position position="833"/>
    </location>
</feature>
<dbReference type="Gene3D" id="3.10.105.10">
    <property type="entry name" value="Dipeptide-binding Protein, Domain 3"/>
    <property type="match status" value="1"/>
</dbReference>
<dbReference type="EMBL" id="DRIG01000083">
    <property type="protein sequence ID" value="HEC78990.1"/>
    <property type="molecule type" value="Genomic_DNA"/>
</dbReference>
<dbReference type="Gene3D" id="3.40.190.10">
    <property type="entry name" value="Periplasmic binding protein-like II"/>
    <property type="match status" value="1"/>
</dbReference>
<reference evidence="3" key="1">
    <citation type="journal article" date="2020" name="mSystems">
        <title>Genome- and Community-Level Interaction Insights into Carbon Utilization and Element Cycling Functions of Hydrothermarchaeota in Hydrothermal Sediment.</title>
        <authorList>
            <person name="Zhou Z."/>
            <person name="Liu Y."/>
            <person name="Xu W."/>
            <person name="Pan J."/>
            <person name="Luo Z.H."/>
            <person name="Li M."/>
        </authorList>
    </citation>
    <scope>NUCLEOTIDE SEQUENCE</scope>
    <source>
        <strain evidence="3">HyVt-388</strain>
    </source>
</reference>
<dbReference type="InterPro" id="IPR039424">
    <property type="entry name" value="SBP_5"/>
</dbReference>
<evidence type="ECO:0000313" key="4">
    <source>
        <dbReference type="Proteomes" id="UP000885826"/>
    </source>
</evidence>
<proteinExistence type="predicted"/>
<feature type="domain" description="Solute-binding protein family 5" evidence="2">
    <location>
        <begin position="596"/>
        <end position="833"/>
    </location>
</feature>
<dbReference type="Gene3D" id="1.10.287.950">
    <property type="entry name" value="Methyl-accepting chemotaxis protein"/>
    <property type="match status" value="2"/>
</dbReference>
<dbReference type="SUPFAM" id="SSF58104">
    <property type="entry name" value="Methyl-accepting chemotaxis protein (MCP) signaling domain"/>
    <property type="match status" value="2"/>
</dbReference>
<dbReference type="Pfam" id="PF00496">
    <property type="entry name" value="SBP_bac_5"/>
    <property type="match status" value="1"/>
</dbReference>
<dbReference type="PANTHER" id="PTHR30290">
    <property type="entry name" value="PERIPLASMIC BINDING COMPONENT OF ABC TRANSPORTER"/>
    <property type="match status" value="1"/>
</dbReference>
<comment type="caution">
    <text evidence="3">The sequence shown here is derived from an EMBL/GenBank/DDBJ whole genome shotgun (WGS) entry which is preliminary data.</text>
</comment>
<accession>A0A9C9EN45</accession>
<dbReference type="CDD" id="cd00995">
    <property type="entry name" value="PBP2_NikA_DppA_OppA_like"/>
    <property type="match status" value="1"/>
</dbReference>
<name>A0A9C9EN45_UNCW3</name>
<dbReference type="Proteomes" id="UP000885826">
    <property type="component" value="Unassembled WGS sequence"/>
</dbReference>
<sequence>MRQIKEYLGETRNLSEYVNNISSLLNKNSEVINKLVSQLESLFMFFSRGDELLKIIQDYSKTLQQDINKVKELFSSYERTLKETGSRLFVTSKRLRSTTEILREIQENAGVFIQSAQSLANLAKNTEIKAHRAKKEGKGLAIIAKECLTLAKLAQAPFYDFSKQLQRLNKITKPVIQKLQNIMELSTAAQKLLDKSFEWLKIIDETTSSLDEIIARVDKNNTINNRLKTVVNEELGMLQEQLLSSLNTIDDISLRCAQINSLSQTLETLKSTQGAVEKIGEGGNGVLSEQVNFFINENIRTFNKFSEIKTPPLFHRRVYKNITEIIKQINALESSIDLLEKDKENLGVGMSNVLEYTEQIDDFLEQTQNVCKDLNKLGDDLNKEIKKIENLVSTTTKIFSRIKTLAVFAKIEEGRSVKHLDVISSIVQQFVALEMETEKAFGKIVPQITQLKKNVQRFRREKIITLPEEIKYPDYSKIKLFLDDIIRVFKEEKEHTSEIAGSVEELNRNSSVLKEVWQEYRNLLLRLSRICTSFRTLLKKHPVEAPSIKTRKKVVRIALPDNPLTFKPDMRTDVNSHRVICNFSSGLFQFGEGVDLIPALCEEYAISQDGTEYTFRLREGLKYQNGAPLKAEHIKDAIIKTLEGPNFGFFDMIKGAKEYLKTRNKHAIEIKILSNTSLSMKLEYPFLPILANFASNIADPYFDKDPVIGTGAFQLVNIEKGNKIILTANNHYFEGRPSIDELHFLIIEDEKESYNLFKKRILSIYIPMGEELRNLRKETPDLIHTIPELSTYFLCINCQKRPFDNRLVRKALAHAINTRKLVDTFLKGNAIPA</sequence>
<dbReference type="GO" id="GO:0015833">
    <property type="term" value="P:peptide transport"/>
    <property type="evidence" value="ECO:0007669"/>
    <property type="project" value="TreeGrafter"/>
</dbReference>
<evidence type="ECO:0000259" key="2">
    <source>
        <dbReference type="Pfam" id="PF00496"/>
    </source>
</evidence>
<dbReference type="SUPFAM" id="SSF53850">
    <property type="entry name" value="Periplasmic binding protein-like II"/>
    <property type="match status" value="1"/>
</dbReference>
<dbReference type="Gene3D" id="3.90.76.10">
    <property type="entry name" value="Dipeptide-binding Protein, Domain 1"/>
    <property type="match status" value="1"/>
</dbReference>
<gene>
    <name evidence="3" type="ORF">ENI34_07620</name>
</gene>
<dbReference type="GO" id="GO:1904680">
    <property type="term" value="F:peptide transmembrane transporter activity"/>
    <property type="evidence" value="ECO:0007669"/>
    <property type="project" value="TreeGrafter"/>
</dbReference>
<feature type="coiled-coil region" evidence="1">
    <location>
        <begin position="322"/>
        <end position="391"/>
    </location>
</feature>